<dbReference type="EMBL" id="CP001390">
    <property type="protein sequence ID" value="ACM20873.1"/>
    <property type="molecule type" value="Genomic_DNA"/>
</dbReference>
<name>B9M093_GEODF</name>
<dbReference type="Proteomes" id="UP000007721">
    <property type="component" value="Chromosome"/>
</dbReference>
<evidence type="ECO:0000313" key="2">
    <source>
        <dbReference type="EMBL" id="ACM20873.1"/>
    </source>
</evidence>
<dbReference type="GO" id="GO:0003677">
    <property type="term" value="F:DNA binding"/>
    <property type="evidence" value="ECO:0007669"/>
    <property type="project" value="InterPro"/>
</dbReference>
<dbReference type="Pfam" id="PF04014">
    <property type="entry name" value="MazE_antitoxin"/>
    <property type="match status" value="1"/>
</dbReference>
<dbReference type="HOGENOM" id="CLU_178271_0_0_7"/>
<dbReference type="SUPFAM" id="SSF89447">
    <property type="entry name" value="AbrB/MazE/MraZ-like"/>
    <property type="match status" value="1"/>
</dbReference>
<accession>B9M093</accession>
<dbReference type="SMART" id="SM00966">
    <property type="entry name" value="SpoVT_AbrB"/>
    <property type="match status" value="1"/>
</dbReference>
<reference evidence="2 3" key="1">
    <citation type="submission" date="2009-01" db="EMBL/GenBank/DDBJ databases">
        <title>Complete sequence of Geobacter sp. FRC-32.</title>
        <authorList>
            <consortium name="US DOE Joint Genome Institute"/>
            <person name="Lucas S."/>
            <person name="Copeland A."/>
            <person name="Lapidus A."/>
            <person name="Glavina del Rio T."/>
            <person name="Dalin E."/>
            <person name="Tice H."/>
            <person name="Bruce D."/>
            <person name="Goodwin L."/>
            <person name="Pitluck S."/>
            <person name="Saunders E."/>
            <person name="Brettin T."/>
            <person name="Detter J.C."/>
            <person name="Han C."/>
            <person name="Larimer F."/>
            <person name="Land M."/>
            <person name="Hauser L."/>
            <person name="Kyrpides N."/>
            <person name="Ovchinnikova G."/>
            <person name="Kostka J."/>
            <person name="Richardson P."/>
        </authorList>
    </citation>
    <scope>NUCLEOTIDE SEQUENCE [LARGE SCALE GENOMIC DNA]</scope>
    <source>
        <strain evidence="3">DSM 22248 / JCM 15807 / FRC-32</strain>
    </source>
</reference>
<dbReference type="KEGG" id="geo:Geob_2522"/>
<dbReference type="Gene3D" id="2.10.260.10">
    <property type="match status" value="1"/>
</dbReference>
<sequence length="81" mass="8828">MRRKICAIGNSRGVSLPNEALEKLKLAVGSEVDVQVDEEHGRIVIEPVKAASYAEGGDEAFASQVNDFIEQYKPALKKLAE</sequence>
<dbReference type="InterPro" id="IPR007159">
    <property type="entry name" value="SpoVT-AbrB_dom"/>
</dbReference>
<proteinExistence type="predicted"/>
<dbReference type="STRING" id="316067.Geob_2522"/>
<gene>
    <name evidence="2" type="ordered locus">Geob_2522</name>
</gene>
<dbReference type="RefSeq" id="WP_012647602.1">
    <property type="nucleotide sequence ID" value="NC_011979.1"/>
</dbReference>
<dbReference type="InterPro" id="IPR037914">
    <property type="entry name" value="SpoVT-AbrB_sf"/>
</dbReference>
<organism evidence="2 3">
    <name type="scientific">Geotalea daltonii (strain DSM 22248 / JCM 15807 / FRC-32)</name>
    <name type="common">Geobacter daltonii</name>
    <dbReference type="NCBI Taxonomy" id="316067"/>
    <lineage>
        <taxon>Bacteria</taxon>
        <taxon>Pseudomonadati</taxon>
        <taxon>Thermodesulfobacteriota</taxon>
        <taxon>Desulfuromonadia</taxon>
        <taxon>Geobacterales</taxon>
        <taxon>Geobacteraceae</taxon>
        <taxon>Geotalea</taxon>
    </lineage>
</organism>
<dbReference type="AlphaFoldDB" id="B9M093"/>
<protein>
    <submittedName>
        <fullName evidence="2">Antitoxin, AbrB family</fullName>
    </submittedName>
</protein>
<evidence type="ECO:0000259" key="1">
    <source>
        <dbReference type="SMART" id="SM00966"/>
    </source>
</evidence>
<feature type="domain" description="SpoVT-AbrB" evidence="1">
    <location>
        <begin position="6"/>
        <end position="53"/>
    </location>
</feature>
<keyword evidence="3" id="KW-1185">Reference proteome</keyword>
<dbReference type="OrthoDB" id="9795766at2"/>
<evidence type="ECO:0000313" key="3">
    <source>
        <dbReference type="Proteomes" id="UP000007721"/>
    </source>
</evidence>